<proteinExistence type="predicted"/>
<feature type="chain" id="PRO_5045464812" evidence="11">
    <location>
        <begin position="23"/>
        <end position="376"/>
    </location>
</feature>
<evidence type="ECO:0000256" key="7">
    <source>
        <dbReference type="ARBA" id="ARBA00023065"/>
    </source>
</evidence>
<dbReference type="RefSeq" id="WP_250196452.1">
    <property type="nucleotide sequence ID" value="NZ_CP097635.1"/>
</dbReference>
<evidence type="ECO:0000256" key="6">
    <source>
        <dbReference type="ARBA" id="ARBA00022729"/>
    </source>
</evidence>
<evidence type="ECO:0000256" key="2">
    <source>
        <dbReference type="ARBA" id="ARBA00011233"/>
    </source>
</evidence>
<dbReference type="InterPro" id="IPR033900">
    <property type="entry name" value="Gram_neg_porin_domain"/>
</dbReference>
<keyword evidence="4" id="KW-1134">Transmembrane beta strand</keyword>
<comment type="subunit">
    <text evidence="2">Homotrimer.</text>
</comment>
<dbReference type="InterPro" id="IPR023614">
    <property type="entry name" value="Porin_dom_sf"/>
</dbReference>
<dbReference type="Proteomes" id="UP001056201">
    <property type="component" value="Chromosome 1"/>
</dbReference>
<evidence type="ECO:0000256" key="9">
    <source>
        <dbReference type="ARBA" id="ARBA00023136"/>
    </source>
</evidence>
<keyword evidence="14" id="KW-1185">Reference proteome</keyword>
<organism evidence="13 14">
    <name type="scientific">Aquincola tertiaricarbonis</name>
    <dbReference type="NCBI Taxonomy" id="391953"/>
    <lineage>
        <taxon>Bacteria</taxon>
        <taxon>Pseudomonadati</taxon>
        <taxon>Pseudomonadota</taxon>
        <taxon>Betaproteobacteria</taxon>
        <taxon>Burkholderiales</taxon>
        <taxon>Sphaerotilaceae</taxon>
        <taxon>Aquincola</taxon>
    </lineage>
</organism>
<gene>
    <name evidence="13" type="ORF">MW290_06555</name>
</gene>
<dbReference type="EMBL" id="CP097635">
    <property type="protein sequence ID" value="URI08230.1"/>
    <property type="molecule type" value="Genomic_DNA"/>
</dbReference>
<evidence type="ECO:0000256" key="8">
    <source>
        <dbReference type="ARBA" id="ARBA00023114"/>
    </source>
</evidence>
<keyword evidence="5" id="KW-0812">Transmembrane</keyword>
<evidence type="ECO:0000256" key="11">
    <source>
        <dbReference type="SAM" id="SignalP"/>
    </source>
</evidence>
<sequence length="376" mass="39311">MKKTTITLLAIAATAAAPAAMAQSTVTVFGRVDVGLQHIDNGSKTTRVDSGTYTASRLGFRGTEDLGGGLQALFFLESGISADTGNAAGGTRFFNRGAYVGLSSKDWGTVTLGRQYTPIFWPFLFADDAGPLRLHGYSAVQSVQRSNFLRVNSAALQKPVANGTIGSAASGIYSVGISSAFENNQVIYKTPSFGGLTVTGAVGAGEGYGDAGKVYGANAEYRSGPLYLGAGYTQKRGVVAATGREQKVTETLVGGMYSVTPELNLWANVHPWKYEAGTASGGSIDGHDYMVGISFKLPTGQLWANYAAKRIDDCNACDSSGFGIGYHHLLSKRTELYASLGRVANDDNAANSLNGVNPIRAGQSVRGIGVGIAHQF</sequence>
<dbReference type="InterPro" id="IPR050298">
    <property type="entry name" value="Gram-neg_bact_OMP"/>
</dbReference>
<keyword evidence="6 11" id="KW-0732">Signal</keyword>
<keyword evidence="9" id="KW-0472">Membrane</keyword>
<keyword evidence="7" id="KW-0406">Ion transport</keyword>
<dbReference type="CDD" id="cd00342">
    <property type="entry name" value="gram_neg_porins"/>
    <property type="match status" value="1"/>
</dbReference>
<dbReference type="SUPFAM" id="SSF56935">
    <property type="entry name" value="Porins"/>
    <property type="match status" value="1"/>
</dbReference>
<protein>
    <submittedName>
        <fullName evidence="13">Porin</fullName>
    </submittedName>
</protein>
<evidence type="ECO:0000313" key="14">
    <source>
        <dbReference type="Proteomes" id="UP001056201"/>
    </source>
</evidence>
<keyword evidence="3" id="KW-0813">Transport</keyword>
<evidence type="ECO:0000256" key="1">
    <source>
        <dbReference type="ARBA" id="ARBA00004571"/>
    </source>
</evidence>
<evidence type="ECO:0000313" key="13">
    <source>
        <dbReference type="EMBL" id="URI08230.1"/>
    </source>
</evidence>
<keyword evidence="8" id="KW-0626">Porin</keyword>
<evidence type="ECO:0000256" key="3">
    <source>
        <dbReference type="ARBA" id="ARBA00022448"/>
    </source>
</evidence>
<name>A0ABY4S6B7_AQUTE</name>
<evidence type="ECO:0000256" key="4">
    <source>
        <dbReference type="ARBA" id="ARBA00022452"/>
    </source>
</evidence>
<dbReference type="PANTHER" id="PTHR34501:SF9">
    <property type="entry name" value="MAJOR OUTER MEMBRANE PROTEIN P.IA"/>
    <property type="match status" value="1"/>
</dbReference>
<evidence type="ECO:0000259" key="12">
    <source>
        <dbReference type="Pfam" id="PF13609"/>
    </source>
</evidence>
<dbReference type="Pfam" id="PF13609">
    <property type="entry name" value="Porin_4"/>
    <property type="match status" value="1"/>
</dbReference>
<feature type="signal peptide" evidence="11">
    <location>
        <begin position="1"/>
        <end position="22"/>
    </location>
</feature>
<reference evidence="13" key="1">
    <citation type="submission" date="2022-05" db="EMBL/GenBank/DDBJ databases">
        <title>An RpoN-dependent PEP-CTERM gene is involved in floc formation of an Aquincola tertiaricarbonis strain.</title>
        <authorList>
            <person name="Qiu D."/>
            <person name="Xia M."/>
        </authorList>
    </citation>
    <scope>NUCLEOTIDE SEQUENCE</scope>
    <source>
        <strain evidence="13">RN12</strain>
    </source>
</reference>
<dbReference type="PANTHER" id="PTHR34501">
    <property type="entry name" value="PROTEIN YDDL-RELATED"/>
    <property type="match status" value="1"/>
</dbReference>
<evidence type="ECO:0000256" key="10">
    <source>
        <dbReference type="ARBA" id="ARBA00023237"/>
    </source>
</evidence>
<accession>A0ABY4S6B7</accession>
<evidence type="ECO:0000256" key="5">
    <source>
        <dbReference type="ARBA" id="ARBA00022692"/>
    </source>
</evidence>
<keyword evidence="10" id="KW-0998">Cell outer membrane</keyword>
<dbReference type="Gene3D" id="2.40.160.10">
    <property type="entry name" value="Porin"/>
    <property type="match status" value="1"/>
</dbReference>
<comment type="subcellular location">
    <subcellularLocation>
        <location evidence="1">Cell outer membrane</location>
        <topology evidence="1">Multi-pass membrane protein</topology>
    </subcellularLocation>
</comment>
<feature type="domain" description="Porin" evidence="12">
    <location>
        <begin position="11"/>
        <end position="348"/>
    </location>
</feature>